<name>A0ABQ8EZ55_9FUNG</name>
<accession>A0ABQ8EZ55</accession>
<feature type="chain" id="PRO_5046344240" description="VWFD domain-containing protein" evidence="2">
    <location>
        <begin position="21"/>
        <end position="345"/>
    </location>
</feature>
<evidence type="ECO:0000313" key="3">
    <source>
        <dbReference type="EMBL" id="KAH6589144.1"/>
    </source>
</evidence>
<feature type="signal peptide" evidence="2">
    <location>
        <begin position="1"/>
        <end position="20"/>
    </location>
</feature>
<evidence type="ECO:0000313" key="4">
    <source>
        <dbReference type="Proteomes" id="UP001648503"/>
    </source>
</evidence>
<keyword evidence="1" id="KW-0472">Membrane</keyword>
<keyword evidence="2" id="KW-0732">Signal</keyword>
<reference evidence="3 4" key="1">
    <citation type="submission" date="2021-02" db="EMBL/GenBank/DDBJ databases">
        <title>Variation within the Batrachochytrium salamandrivorans European outbreak.</title>
        <authorList>
            <person name="Kelly M."/>
            <person name="Pasmans F."/>
            <person name="Shea T.P."/>
            <person name="Munoz J.F."/>
            <person name="Carranza S."/>
            <person name="Cuomo C.A."/>
            <person name="Martel A."/>
        </authorList>
    </citation>
    <scope>NUCLEOTIDE SEQUENCE [LARGE SCALE GENOMIC DNA]</scope>
    <source>
        <strain evidence="3 4">AMFP18/2</strain>
    </source>
</reference>
<evidence type="ECO:0000256" key="1">
    <source>
        <dbReference type="SAM" id="Phobius"/>
    </source>
</evidence>
<evidence type="ECO:0000256" key="2">
    <source>
        <dbReference type="SAM" id="SignalP"/>
    </source>
</evidence>
<dbReference type="EMBL" id="JAFCIX010000474">
    <property type="protein sequence ID" value="KAH6589144.1"/>
    <property type="molecule type" value="Genomic_DNA"/>
</dbReference>
<gene>
    <name evidence="3" type="ORF">BASA50_010243</name>
</gene>
<keyword evidence="1" id="KW-1133">Transmembrane helix</keyword>
<dbReference type="Proteomes" id="UP001648503">
    <property type="component" value="Unassembled WGS sequence"/>
</dbReference>
<proteinExistence type="predicted"/>
<evidence type="ECO:0008006" key="5">
    <source>
        <dbReference type="Google" id="ProtNLM"/>
    </source>
</evidence>
<keyword evidence="4" id="KW-1185">Reference proteome</keyword>
<feature type="transmembrane region" description="Helical" evidence="1">
    <location>
        <begin position="269"/>
        <end position="289"/>
    </location>
</feature>
<organism evidence="3 4">
    <name type="scientific">Batrachochytrium salamandrivorans</name>
    <dbReference type="NCBI Taxonomy" id="1357716"/>
    <lineage>
        <taxon>Eukaryota</taxon>
        <taxon>Fungi</taxon>
        <taxon>Fungi incertae sedis</taxon>
        <taxon>Chytridiomycota</taxon>
        <taxon>Chytridiomycota incertae sedis</taxon>
        <taxon>Chytridiomycetes</taxon>
        <taxon>Rhizophydiales</taxon>
        <taxon>Rhizophydiales incertae sedis</taxon>
        <taxon>Batrachochytrium</taxon>
    </lineage>
</organism>
<comment type="caution">
    <text evidence="3">The sequence shown here is derived from an EMBL/GenBank/DDBJ whole genome shotgun (WGS) entry which is preliminary data.</text>
</comment>
<protein>
    <recommendedName>
        <fullName evidence="5">VWFD domain-containing protein</fullName>
    </recommendedName>
</protein>
<sequence length="345" mass="37924">MLSRLIVTFLCAAAIGSVSGTFLTFDPAEIEFEDIEATISLSVKLNSKPAWEVAVSIEHPFMFMSDCRIIFNTENWDVPQQLTANPAPLYERDIEVQVFMDECKAGFSCIKKVLVRYGYSVMGMDVSGPAKDISEYSVTKVTQNTNGIQYNPGAKAGEHRIDFSYGSELEIIVVNKNGIVSLRVFLTIVAGYPSSRGLCNIPRPYSSDNQLVGSDGTLYKSASSEVDAFVDSWKVKDEDVLTNPGAKTLNLPPRQPGTVCTIPKTHGQILLILLLLLLLILLLLLLLLLTTTTTMDFSTHVLSFTVDLSESTLSPTITYVLSSTTITTSPSTTSLSHIHHPPYRW</sequence>
<keyword evidence="1" id="KW-0812">Transmembrane</keyword>